<dbReference type="PROSITE" id="PS00801">
    <property type="entry name" value="TRANSKETOLASE_1"/>
    <property type="match status" value="1"/>
</dbReference>
<evidence type="ECO:0000256" key="3">
    <source>
        <dbReference type="ARBA" id="ARBA00001964"/>
    </source>
</evidence>
<proteinExistence type="inferred from homology"/>
<name>A0A4R8M1V8_9BACT</name>
<dbReference type="GO" id="GO:0019682">
    <property type="term" value="P:glyceraldehyde-3-phosphate metabolic process"/>
    <property type="evidence" value="ECO:0007669"/>
    <property type="project" value="UniProtKB-ARBA"/>
</dbReference>
<protein>
    <submittedName>
        <fullName evidence="11">Transketolase</fullName>
    </submittedName>
</protein>
<dbReference type="EMBL" id="SORI01000021">
    <property type="protein sequence ID" value="TDY55876.1"/>
    <property type="molecule type" value="Genomic_DNA"/>
</dbReference>
<evidence type="ECO:0000256" key="1">
    <source>
        <dbReference type="ARBA" id="ARBA00001936"/>
    </source>
</evidence>
<comment type="cofactor">
    <cofactor evidence="1">
        <name>Mn(2+)</name>
        <dbReference type="ChEBI" id="CHEBI:29035"/>
    </cofactor>
</comment>
<evidence type="ECO:0000313" key="11">
    <source>
        <dbReference type="EMBL" id="TDY55876.1"/>
    </source>
</evidence>
<dbReference type="InterPro" id="IPR033248">
    <property type="entry name" value="Transketolase_C"/>
</dbReference>
<evidence type="ECO:0000256" key="2">
    <source>
        <dbReference type="ARBA" id="ARBA00001946"/>
    </source>
</evidence>
<dbReference type="PANTHER" id="PTHR43825:SF1">
    <property type="entry name" value="TRANSKETOLASE-LIKE PYRIMIDINE-BINDING DOMAIN-CONTAINING PROTEIN"/>
    <property type="match status" value="1"/>
</dbReference>
<comment type="similarity">
    <text evidence="4">Belongs to the transketolase family.</text>
</comment>
<feature type="domain" description="Transketolase-like pyrimidine-binding" evidence="10">
    <location>
        <begin position="327"/>
        <end position="497"/>
    </location>
</feature>
<dbReference type="InterPro" id="IPR049557">
    <property type="entry name" value="Transketolase_CS"/>
</dbReference>
<comment type="subunit">
    <text evidence="5">Homodimer.</text>
</comment>
<dbReference type="CDD" id="cd02012">
    <property type="entry name" value="TPP_TK"/>
    <property type="match status" value="1"/>
</dbReference>
<dbReference type="GO" id="GO:0046872">
    <property type="term" value="F:metal ion binding"/>
    <property type="evidence" value="ECO:0007669"/>
    <property type="project" value="UniProtKB-KW"/>
</dbReference>
<dbReference type="OrthoDB" id="8732661at2"/>
<evidence type="ECO:0000256" key="4">
    <source>
        <dbReference type="ARBA" id="ARBA00007131"/>
    </source>
</evidence>
<reference evidence="11 12" key="1">
    <citation type="submission" date="2019-03" db="EMBL/GenBank/DDBJ databases">
        <title>Genomic Encyclopedia of Type Strains, Phase IV (KMG-IV): sequencing the most valuable type-strain genomes for metagenomic binning, comparative biology and taxonomic classification.</title>
        <authorList>
            <person name="Goeker M."/>
        </authorList>
    </citation>
    <scope>NUCLEOTIDE SEQUENCE [LARGE SCALE GENOMIC DNA]</scope>
    <source>
        <strain evidence="11 12">DSM 25964</strain>
    </source>
</reference>
<dbReference type="AlphaFoldDB" id="A0A4R8M1V8"/>
<keyword evidence="6" id="KW-0808">Transferase</keyword>
<dbReference type="InterPro" id="IPR005474">
    <property type="entry name" value="Transketolase_N"/>
</dbReference>
<dbReference type="InterPro" id="IPR051157">
    <property type="entry name" value="PDH/Transketolase"/>
</dbReference>
<evidence type="ECO:0000259" key="10">
    <source>
        <dbReference type="SMART" id="SM00861"/>
    </source>
</evidence>
<dbReference type="Pfam" id="PF02780">
    <property type="entry name" value="Transketolase_C"/>
    <property type="match status" value="1"/>
</dbReference>
<dbReference type="InterPro" id="IPR029061">
    <property type="entry name" value="THDP-binding"/>
</dbReference>
<dbReference type="Pfam" id="PF02779">
    <property type="entry name" value="Transket_pyr"/>
    <property type="match status" value="1"/>
</dbReference>
<dbReference type="CDD" id="cd07033">
    <property type="entry name" value="TPP_PYR_DXS_TK_like"/>
    <property type="match status" value="1"/>
</dbReference>
<comment type="caution">
    <text evidence="11">The sequence shown here is derived from an EMBL/GenBank/DDBJ whole genome shotgun (WGS) entry which is preliminary data.</text>
</comment>
<dbReference type="InterPro" id="IPR005475">
    <property type="entry name" value="Transketolase-like_Pyr-bd"/>
</dbReference>
<evidence type="ECO:0000256" key="7">
    <source>
        <dbReference type="ARBA" id="ARBA00022723"/>
    </source>
</evidence>
<dbReference type="GO" id="GO:0005737">
    <property type="term" value="C:cytoplasm"/>
    <property type="evidence" value="ECO:0007669"/>
    <property type="project" value="UniProtKB-ARBA"/>
</dbReference>
<dbReference type="PANTHER" id="PTHR43825">
    <property type="entry name" value="PYRUVATE DEHYDROGENASE E1 COMPONENT"/>
    <property type="match status" value="1"/>
</dbReference>
<dbReference type="Proteomes" id="UP000295066">
    <property type="component" value="Unassembled WGS sequence"/>
</dbReference>
<accession>A0A4R8M1V8</accession>
<keyword evidence="9" id="KW-0786">Thiamine pyrophosphate</keyword>
<dbReference type="SUPFAM" id="SSF52922">
    <property type="entry name" value="TK C-terminal domain-like"/>
    <property type="match status" value="1"/>
</dbReference>
<organism evidence="11 12">
    <name type="scientific">Aminivibrio pyruvatiphilus</name>
    <dbReference type="NCBI Taxonomy" id="1005740"/>
    <lineage>
        <taxon>Bacteria</taxon>
        <taxon>Thermotogati</taxon>
        <taxon>Synergistota</taxon>
        <taxon>Synergistia</taxon>
        <taxon>Synergistales</taxon>
        <taxon>Aminobacteriaceae</taxon>
        <taxon>Aminivibrio</taxon>
    </lineage>
</organism>
<sequence>MKLPVLRNFPAGSLDDAMVRALEEAAARCRRNAVTMVTLADSGHPAGSLSSTEMYLTVYGVADLTPENCSGLDRDYVSVSHGHTSPGAYAALAEWGFFPAMEAIAHFRRCGSPFQGHVERDVPGIDWGSGNLGQGLSAGVGFALAQKARGNGKRTYVLMGDGGQTKGQSAEARRIAVKENLANITALVDWNNIQISGTLETVMPADIPALWKADGWNVLECDGHSFRELYAALRLSASCDRPTVILCRTVMGRGVSFMENTPEFHGKAPRTELYVQAMKELGGDPSLLDEARKLRESAPVPAGRHVEPARADLDLGEPVTYGTDKKTDNRSAFGTALADIGEKNYESEGRTPLLVFDCDLAGSVKTGDFAKKCPDWFIQAGIQEHSTATAAGAASTAGVVSLWADFGVFGLSEAYNQQRLNDINSANLKTVLTHVGLDVGEDGKTHQAIDYVGLLRNTFGWKLVVPGDPNQTDRATRWALGEAGCVCIAMGRSKLGVLADEKGDPLFGGEYRFRYGEAVRVRPGKDGAIFALGAMTERAVKARDILRENHGMEVAVYCVSSPLVPDDEALREAAGTGRILTCEDHSVNSGMGSILAARMTELGLSASFRAVGVHTYGESGSSPDVISAMGLDEVSLAKVFESLPGK</sequence>
<comment type="cofactor">
    <cofactor evidence="2">
        <name>Mg(2+)</name>
        <dbReference type="ChEBI" id="CHEBI:18420"/>
    </cofactor>
</comment>
<dbReference type="GO" id="GO:0016744">
    <property type="term" value="F:transketolase or transaldolase activity"/>
    <property type="evidence" value="ECO:0007669"/>
    <property type="project" value="UniProtKB-ARBA"/>
</dbReference>
<evidence type="ECO:0000313" key="12">
    <source>
        <dbReference type="Proteomes" id="UP000295066"/>
    </source>
</evidence>
<dbReference type="RefSeq" id="WP_133958827.1">
    <property type="nucleotide sequence ID" value="NZ_SORI01000021.1"/>
</dbReference>
<dbReference type="Gene3D" id="3.40.50.920">
    <property type="match status" value="1"/>
</dbReference>
<evidence type="ECO:0000256" key="6">
    <source>
        <dbReference type="ARBA" id="ARBA00022679"/>
    </source>
</evidence>
<dbReference type="Gene3D" id="3.40.50.970">
    <property type="match status" value="2"/>
</dbReference>
<dbReference type="InterPro" id="IPR009014">
    <property type="entry name" value="Transketo_C/PFOR_II"/>
</dbReference>
<keyword evidence="12" id="KW-1185">Reference proteome</keyword>
<dbReference type="SUPFAM" id="SSF52518">
    <property type="entry name" value="Thiamin diphosphate-binding fold (THDP-binding)"/>
    <property type="match status" value="2"/>
</dbReference>
<evidence type="ECO:0000256" key="9">
    <source>
        <dbReference type="ARBA" id="ARBA00023052"/>
    </source>
</evidence>
<comment type="cofactor">
    <cofactor evidence="3">
        <name>thiamine diphosphate</name>
        <dbReference type="ChEBI" id="CHEBI:58937"/>
    </cofactor>
</comment>
<dbReference type="SMART" id="SM00861">
    <property type="entry name" value="Transket_pyr"/>
    <property type="match status" value="1"/>
</dbReference>
<gene>
    <name evidence="11" type="ORF">C8D99_1211</name>
</gene>
<dbReference type="NCBIfam" id="NF004556">
    <property type="entry name" value="PRK05899.2-2"/>
    <property type="match status" value="1"/>
</dbReference>
<keyword evidence="8" id="KW-0460">Magnesium</keyword>
<evidence type="ECO:0000256" key="5">
    <source>
        <dbReference type="ARBA" id="ARBA00011738"/>
    </source>
</evidence>
<dbReference type="Pfam" id="PF00456">
    <property type="entry name" value="Transketolase_N"/>
    <property type="match status" value="1"/>
</dbReference>
<keyword evidence="7" id="KW-0479">Metal-binding</keyword>
<evidence type="ECO:0000256" key="8">
    <source>
        <dbReference type="ARBA" id="ARBA00022842"/>
    </source>
</evidence>